<evidence type="ECO:0000313" key="1">
    <source>
        <dbReference type="EMBL" id="JAH59842.1"/>
    </source>
</evidence>
<name>A0A0E9U290_ANGAN</name>
<reference evidence="1" key="1">
    <citation type="submission" date="2014-11" db="EMBL/GenBank/DDBJ databases">
        <authorList>
            <person name="Amaro Gonzalez C."/>
        </authorList>
    </citation>
    <scope>NUCLEOTIDE SEQUENCE</scope>
</reference>
<accession>A0A0E9U290</accession>
<reference evidence="1" key="2">
    <citation type="journal article" date="2015" name="Fish Shellfish Immunol.">
        <title>Early steps in the European eel (Anguilla anguilla)-Vibrio vulnificus interaction in the gills: Role of the RtxA13 toxin.</title>
        <authorList>
            <person name="Callol A."/>
            <person name="Pajuelo D."/>
            <person name="Ebbesson L."/>
            <person name="Teles M."/>
            <person name="MacKenzie S."/>
            <person name="Amaro C."/>
        </authorList>
    </citation>
    <scope>NUCLEOTIDE SEQUENCE</scope>
</reference>
<protein>
    <submittedName>
        <fullName evidence="1">Uncharacterized protein</fullName>
    </submittedName>
</protein>
<dbReference type="AlphaFoldDB" id="A0A0E9U290"/>
<dbReference type="EMBL" id="GBXM01048735">
    <property type="protein sequence ID" value="JAH59842.1"/>
    <property type="molecule type" value="Transcribed_RNA"/>
</dbReference>
<sequence>MLQELLSICKMLRKTGYTSIGVMLSHLDLDGDCKIPLP</sequence>
<proteinExistence type="predicted"/>
<organism evidence="1">
    <name type="scientific">Anguilla anguilla</name>
    <name type="common">European freshwater eel</name>
    <name type="synonym">Muraena anguilla</name>
    <dbReference type="NCBI Taxonomy" id="7936"/>
    <lineage>
        <taxon>Eukaryota</taxon>
        <taxon>Metazoa</taxon>
        <taxon>Chordata</taxon>
        <taxon>Craniata</taxon>
        <taxon>Vertebrata</taxon>
        <taxon>Euteleostomi</taxon>
        <taxon>Actinopterygii</taxon>
        <taxon>Neopterygii</taxon>
        <taxon>Teleostei</taxon>
        <taxon>Anguilliformes</taxon>
        <taxon>Anguillidae</taxon>
        <taxon>Anguilla</taxon>
    </lineage>
</organism>